<evidence type="ECO:0000313" key="3">
    <source>
        <dbReference type="EMBL" id="RSH89143.1"/>
    </source>
</evidence>
<evidence type="ECO:0000256" key="2">
    <source>
        <dbReference type="SAM" id="Phobius"/>
    </source>
</evidence>
<comment type="caution">
    <text evidence="3">The sequence shown here is derived from an EMBL/GenBank/DDBJ whole genome shotgun (WGS) entry which is preliminary data.</text>
</comment>
<feature type="region of interest" description="Disordered" evidence="1">
    <location>
        <begin position="1"/>
        <end position="21"/>
    </location>
</feature>
<accession>A0A427YDK8</accession>
<keyword evidence="2" id="KW-0812">Transmembrane</keyword>
<gene>
    <name evidence="3" type="ORF">EHS25_002809</name>
</gene>
<name>A0A427YDK8_9TREE</name>
<feature type="transmembrane region" description="Helical" evidence="2">
    <location>
        <begin position="117"/>
        <end position="142"/>
    </location>
</feature>
<dbReference type="AlphaFoldDB" id="A0A427YDK8"/>
<dbReference type="OrthoDB" id="10497067at2759"/>
<sequence>MRSSAPPRHDVGIRPTASPPGHLILQAPPDFEAPLKQISALVAASILWMAFTLLELVDFVENPNTGNVPELLDVEDGESQDTRKAPPVVASIRAESEAFTEGCKDLFMCFCRTEVELGLGLALLTAWSVYWKEALFVMFIPVRVGNRELVLLAGGYVMIMLGLAALSGQTLLSLTCHLVTDGFETLGRDIWGSRTGSWTSRRSVRLGDESTTEGKGVDRA</sequence>
<feature type="transmembrane region" description="Helical" evidence="2">
    <location>
        <begin position="149"/>
        <end position="168"/>
    </location>
</feature>
<proteinExistence type="predicted"/>
<dbReference type="EMBL" id="RSCD01000015">
    <property type="protein sequence ID" value="RSH89143.1"/>
    <property type="molecule type" value="Genomic_DNA"/>
</dbReference>
<keyword evidence="2" id="KW-1133">Transmembrane helix</keyword>
<dbReference type="Proteomes" id="UP000279259">
    <property type="component" value="Unassembled WGS sequence"/>
</dbReference>
<evidence type="ECO:0000313" key="4">
    <source>
        <dbReference type="Proteomes" id="UP000279259"/>
    </source>
</evidence>
<keyword evidence="4" id="KW-1185">Reference proteome</keyword>
<reference evidence="3 4" key="1">
    <citation type="submission" date="2018-11" db="EMBL/GenBank/DDBJ databases">
        <title>Genome sequence of Saitozyma podzolica DSM 27192.</title>
        <authorList>
            <person name="Aliyu H."/>
            <person name="Gorte O."/>
            <person name="Ochsenreither K."/>
        </authorList>
    </citation>
    <scope>NUCLEOTIDE SEQUENCE [LARGE SCALE GENOMIC DNA]</scope>
    <source>
        <strain evidence="3 4">DSM 27192</strain>
    </source>
</reference>
<organism evidence="3 4">
    <name type="scientific">Saitozyma podzolica</name>
    <dbReference type="NCBI Taxonomy" id="1890683"/>
    <lineage>
        <taxon>Eukaryota</taxon>
        <taxon>Fungi</taxon>
        <taxon>Dikarya</taxon>
        <taxon>Basidiomycota</taxon>
        <taxon>Agaricomycotina</taxon>
        <taxon>Tremellomycetes</taxon>
        <taxon>Tremellales</taxon>
        <taxon>Trimorphomycetaceae</taxon>
        <taxon>Saitozyma</taxon>
    </lineage>
</organism>
<evidence type="ECO:0000256" key="1">
    <source>
        <dbReference type="SAM" id="MobiDB-lite"/>
    </source>
</evidence>
<protein>
    <submittedName>
        <fullName evidence="3">Uncharacterized protein</fullName>
    </submittedName>
</protein>
<keyword evidence="2" id="KW-0472">Membrane</keyword>